<evidence type="ECO:0000259" key="1">
    <source>
        <dbReference type="Pfam" id="PF12392"/>
    </source>
</evidence>
<sequence>MNENSYEILAPAGDFESLKAGITAGCNAVYLGGKNFGARAKAKNFSDEDLKRAVDFAHLRKVKIYVTMNILLEDSEVKEAIDFTNYLYEIGVDGIIVQDLGFGILAKSIFKNFDIHASTQMAINNFYGAKAVENLGFNRVVLARETELDEINKIKENTNIEIEGFVHGALCVCFSGECLMSSMIGGRSGNRGECAQPCRKEYGILNLKKDLISEEKYILSPKDLNTLLTVDDYVKRGVYSLKIEGRMKKPQYVYQIVSSYKKALEENLNKVDLENTEQIFNRGFTKGLFNGDFGRAFISYDRPDNRGILVGEVLKKVKDGYILNFTYPIEGGDGLEIFSKEKSFGFNSNFNTEGKYIFKTNKNLAVGSRIYKTYSKELSDNIERDLNSEPKYRTIDIKGNFKLGEKPNIRVSSEDIEVEVFSNAIVEEAKKAPLTEEKIKENLSKLGDSVYKLNSIEINSDDNIFLPISILNSLRREAIEKLNNIFISVDRETITINDSDFNINREPGEKEVGIRVEIYNLSSLKELETSKVKGIYIPIKVFTAEITDYLRANDLKVSVVLRKFQNSTELEEDFNFINNHLDIIDEILINNIGQVEKFKNLKIRKVADIGLNIFNSFSVKFLLEQNFNRIILSPEVNSSQIRTIAKNYGDVIEVLAHGLVPVMTMKHCPASIVKNCSSDVDCRNCNFEKGFYIRDKRNVDFLVERYNGVSEIFNPYPIVLIDKLQKLKNYGVSSFKLNLREDINFTSSLYKEAIERKDVDSSQLKEMLIKKYENITYGHYNRGILNG</sequence>
<feature type="domain" description="Peptidase U32 collagenase" evidence="1">
    <location>
        <begin position="370"/>
        <end position="484"/>
    </location>
</feature>
<reference evidence="2 3" key="1">
    <citation type="submission" date="2018-11" db="EMBL/GenBank/DDBJ databases">
        <title>Genome sequencing and assembly of Anaerosphaera sp. nov., GS7-6-2.</title>
        <authorList>
            <person name="Rettenmaier R."/>
            <person name="Liebl W."/>
            <person name="Zverlov V."/>
        </authorList>
    </citation>
    <scope>NUCLEOTIDE SEQUENCE [LARGE SCALE GENOMIC DNA]</scope>
    <source>
        <strain evidence="2 3">GS7-6-2</strain>
    </source>
</reference>
<dbReference type="EMBL" id="RLIH01000006">
    <property type="protein sequence ID" value="RVU54751.1"/>
    <property type="molecule type" value="Genomic_DNA"/>
</dbReference>
<dbReference type="InterPro" id="IPR051454">
    <property type="entry name" value="RNA/ubiquinone_mod_enzymes"/>
</dbReference>
<dbReference type="PROSITE" id="PS01276">
    <property type="entry name" value="PEPTIDASE_U32"/>
    <property type="match status" value="1"/>
</dbReference>
<proteinExistence type="predicted"/>
<gene>
    <name evidence="2" type="ORF">EF514_05370</name>
</gene>
<dbReference type="RefSeq" id="WP_127724404.1">
    <property type="nucleotide sequence ID" value="NZ_RLIH01000006.1"/>
</dbReference>
<organism evidence="2 3">
    <name type="scientific">Anaerosphaera multitolerans</name>
    <dbReference type="NCBI Taxonomy" id="2487351"/>
    <lineage>
        <taxon>Bacteria</taxon>
        <taxon>Bacillati</taxon>
        <taxon>Bacillota</taxon>
        <taxon>Tissierellia</taxon>
        <taxon>Tissierellales</taxon>
        <taxon>Peptoniphilaceae</taxon>
        <taxon>Anaerosphaera</taxon>
    </lineage>
</organism>
<dbReference type="Proteomes" id="UP000288812">
    <property type="component" value="Unassembled WGS sequence"/>
</dbReference>
<dbReference type="InterPro" id="IPR001539">
    <property type="entry name" value="Peptidase_U32"/>
</dbReference>
<name>A0A437S6Z1_9FIRM</name>
<dbReference type="Pfam" id="PF12392">
    <property type="entry name" value="DUF3656"/>
    <property type="match status" value="1"/>
</dbReference>
<dbReference type="Pfam" id="PF01136">
    <property type="entry name" value="Peptidase_U32"/>
    <property type="match status" value="2"/>
</dbReference>
<dbReference type="PANTHER" id="PTHR30217:SF10">
    <property type="entry name" value="23S RRNA 5-HYDROXYCYTIDINE C2501 SYNTHASE"/>
    <property type="match status" value="1"/>
</dbReference>
<dbReference type="OrthoDB" id="9807498at2"/>
<dbReference type="AlphaFoldDB" id="A0A437S6Z1"/>
<keyword evidence="3" id="KW-1185">Reference proteome</keyword>
<evidence type="ECO:0000313" key="2">
    <source>
        <dbReference type="EMBL" id="RVU54751.1"/>
    </source>
</evidence>
<evidence type="ECO:0000313" key="3">
    <source>
        <dbReference type="Proteomes" id="UP000288812"/>
    </source>
</evidence>
<accession>A0A437S6Z1</accession>
<comment type="caution">
    <text evidence="2">The sequence shown here is derived from an EMBL/GenBank/DDBJ whole genome shotgun (WGS) entry which is preliminary data.</text>
</comment>
<protein>
    <submittedName>
        <fullName evidence="2">U32 family peptidase</fullName>
    </submittedName>
</protein>
<dbReference type="PANTHER" id="PTHR30217">
    <property type="entry name" value="PEPTIDASE U32 FAMILY"/>
    <property type="match status" value="1"/>
</dbReference>
<dbReference type="InterPro" id="IPR020988">
    <property type="entry name" value="Pept_U32_collagenase"/>
</dbReference>